<dbReference type="EMBL" id="LAZR01000265">
    <property type="protein sequence ID" value="KKN78270.1"/>
    <property type="molecule type" value="Genomic_DNA"/>
</dbReference>
<gene>
    <name evidence="2" type="ORF">LCGC14_0351290</name>
</gene>
<organism evidence="2">
    <name type="scientific">marine sediment metagenome</name>
    <dbReference type="NCBI Taxonomy" id="412755"/>
    <lineage>
        <taxon>unclassified sequences</taxon>
        <taxon>metagenomes</taxon>
        <taxon>ecological metagenomes</taxon>
    </lineage>
</organism>
<dbReference type="AlphaFoldDB" id="A0A0F9TAQ5"/>
<proteinExistence type="predicted"/>
<sequence length="61" mass="6708">MATKVKIRDMQLRTAPSFTIADWVTIGIEMIPQDGAESPQGAKFKEQDEDNVTSSSYGDSD</sequence>
<evidence type="ECO:0000256" key="1">
    <source>
        <dbReference type="SAM" id="MobiDB-lite"/>
    </source>
</evidence>
<reference evidence="2" key="1">
    <citation type="journal article" date="2015" name="Nature">
        <title>Complex archaea that bridge the gap between prokaryotes and eukaryotes.</title>
        <authorList>
            <person name="Spang A."/>
            <person name="Saw J.H."/>
            <person name="Jorgensen S.L."/>
            <person name="Zaremba-Niedzwiedzka K."/>
            <person name="Martijn J."/>
            <person name="Lind A.E."/>
            <person name="van Eijk R."/>
            <person name="Schleper C."/>
            <person name="Guy L."/>
            <person name="Ettema T.J."/>
        </authorList>
    </citation>
    <scope>NUCLEOTIDE SEQUENCE</scope>
</reference>
<evidence type="ECO:0000313" key="2">
    <source>
        <dbReference type="EMBL" id="KKN78270.1"/>
    </source>
</evidence>
<name>A0A0F9TAQ5_9ZZZZ</name>
<accession>A0A0F9TAQ5</accession>
<feature type="compositionally biased region" description="Polar residues" evidence="1">
    <location>
        <begin position="52"/>
        <end position="61"/>
    </location>
</feature>
<feature type="region of interest" description="Disordered" evidence="1">
    <location>
        <begin position="34"/>
        <end position="61"/>
    </location>
</feature>
<comment type="caution">
    <text evidence="2">The sequence shown here is derived from an EMBL/GenBank/DDBJ whole genome shotgun (WGS) entry which is preliminary data.</text>
</comment>
<protein>
    <submittedName>
        <fullName evidence="2">Uncharacterized protein</fullName>
    </submittedName>
</protein>